<feature type="region of interest" description="Disordered" evidence="8">
    <location>
        <begin position="1"/>
        <end position="29"/>
    </location>
</feature>
<dbReference type="GO" id="GO:0005886">
    <property type="term" value="C:plasma membrane"/>
    <property type="evidence" value="ECO:0007669"/>
    <property type="project" value="UniProtKB-SubCell"/>
</dbReference>
<evidence type="ECO:0000256" key="3">
    <source>
        <dbReference type="ARBA" id="ARBA00022676"/>
    </source>
</evidence>
<sequence length="582" mass="64595">MAESCRQFPGKGTVVEKRGREHSPRSSTPRIHREPQFWIVLLVALAIHFPRLTTLTIRGEESRRAVIAREMLHTGDWIVPRTQGQVRLSRPPLQNWLIAGLMLLTGETSAWSVRLPGLISTVLTVALVYWSARQHLSTTGAVGAAAAYASFAQVLEQGRLGETEPVFTLLVAASLLLWYRGWTAGWPRSLVWAVGGACAGLAMLTKGLQSPLYFFGPVWVYLIISRQQRALAEPAHGVGLAVFSMVVGAWQIPFVVQMGWENGWMIYFWNVANRFHDHRLTTFATHLLTYPLAIGVVCLAPWSLLLLAFGLRRLRAALGARRDQALFLTLSVLVTFPSVWLPPEARPRYFMPLFPCIAVLVGVAMEVLREHLGDESGRLWRLFLRLASGCLALTAGVLLFSSWWLPPSPYRVPVGLAVLTAGALVVLAAVVWTASRLSSPAGMERAVLAIAAGLGVLYVGPIITIQKQRSENLPAAMATLQSRLPESARLVSFDHVHHLFLYYYGREVPLLPWPQTAEDVPPDVDYFCVHLAHPGPPRLPFAWEEVATLSVDRNHHPVPKERVVIGRRTDRLNLSAVNRQRG</sequence>
<keyword evidence="3" id="KW-0328">Glycosyltransferase</keyword>
<evidence type="ECO:0000256" key="5">
    <source>
        <dbReference type="ARBA" id="ARBA00022692"/>
    </source>
</evidence>
<proteinExistence type="predicted"/>
<reference evidence="11" key="1">
    <citation type="journal article" date="2020" name="mSystems">
        <title>Genome- and Community-Level Interaction Insights into Carbon Utilization and Element Cycling Functions of Hydrothermarchaeota in Hydrothermal Sediment.</title>
        <authorList>
            <person name="Zhou Z."/>
            <person name="Liu Y."/>
            <person name="Xu W."/>
            <person name="Pan J."/>
            <person name="Luo Z.H."/>
            <person name="Li M."/>
        </authorList>
    </citation>
    <scope>NUCLEOTIDE SEQUENCE [LARGE SCALE GENOMIC DNA]</scope>
    <source>
        <strain evidence="11">SpSt-508</strain>
    </source>
</reference>
<dbReference type="PANTHER" id="PTHR33908">
    <property type="entry name" value="MANNOSYLTRANSFERASE YKCB-RELATED"/>
    <property type="match status" value="1"/>
</dbReference>
<accession>A0A7C4LIS6</accession>
<feature type="transmembrane region" description="Helical" evidence="9">
    <location>
        <begin position="446"/>
        <end position="465"/>
    </location>
</feature>
<evidence type="ECO:0000256" key="2">
    <source>
        <dbReference type="ARBA" id="ARBA00022475"/>
    </source>
</evidence>
<evidence type="ECO:0000256" key="9">
    <source>
        <dbReference type="SAM" id="Phobius"/>
    </source>
</evidence>
<keyword evidence="2" id="KW-1003">Cell membrane</keyword>
<feature type="transmembrane region" description="Helical" evidence="9">
    <location>
        <begin position="380"/>
        <end position="404"/>
    </location>
</feature>
<evidence type="ECO:0000313" key="11">
    <source>
        <dbReference type="EMBL" id="HGT38142.1"/>
    </source>
</evidence>
<feature type="transmembrane region" description="Helical" evidence="9">
    <location>
        <begin position="288"/>
        <end position="311"/>
    </location>
</feature>
<evidence type="ECO:0000256" key="7">
    <source>
        <dbReference type="ARBA" id="ARBA00023136"/>
    </source>
</evidence>
<dbReference type="InterPro" id="IPR038731">
    <property type="entry name" value="RgtA/B/C-like"/>
</dbReference>
<dbReference type="GO" id="GO:0010041">
    <property type="term" value="P:response to iron(III) ion"/>
    <property type="evidence" value="ECO:0007669"/>
    <property type="project" value="TreeGrafter"/>
</dbReference>
<dbReference type="EMBL" id="DSVQ01000006">
    <property type="protein sequence ID" value="HGT38142.1"/>
    <property type="molecule type" value="Genomic_DNA"/>
</dbReference>
<comment type="caution">
    <text evidence="11">The sequence shown here is derived from an EMBL/GenBank/DDBJ whole genome shotgun (WGS) entry which is preliminary data.</text>
</comment>
<feature type="domain" description="Glycosyltransferase RgtA/B/C/D-like" evidence="10">
    <location>
        <begin position="90"/>
        <end position="246"/>
    </location>
</feature>
<organism evidence="11">
    <name type="scientific">Schlesneria paludicola</name>
    <dbReference type="NCBI Taxonomy" id="360056"/>
    <lineage>
        <taxon>Bacteria</taxon>
        <taxon>Pseudomonadati</taxon>
        <taxon>Planctomycetota</taxon>
        <taxon>Planctomycetia</taxon>
        <taxon>Planctomycetales</taxon>
        <taxon>Planctomycetaceae</taxon>
        <taxon>Schlesneria</taxon>
    </lineage>
</organism>
<protein>
    <recommendedName>
        <fullName evidence="10">Glycosyltransferase RgtA/B/C/D-like domain-containing protein</fullName>
    </recommendedName>
</protein>
<feature type="transmembrane region" description="Helical" evidence="9">
    <location>
        <begin position="190"/>
        <end position="223"/>
    </location>
</feature>
<keyword evidence="5 9" id="KW-0812">Transmembrane</keyword>
<dbReference type="PANTHER" id="PTHR33908:SF3">
    <property type="entry name" value="UNDECAPRENYL PHOSPHATE-ALPHA-4-AMINO-4-DEOXY-L-ARABINOSE ARABINOSYL TRANSFERASE"/>
    <property type="match status" value="1"/>
</dbReference>
<gene>
    <name evidence="11" type="ORF">ENS64_02570</name>
</gene>
<evidence type="ECO:0000256" key="1">
    <source>
        <dbReference type="ARBA" id="ARBA00004651"/>
    </source>
</evidence>
<dbReference type="AlphaFoldDB" id="A0A7C4LIS6"/>
<evidence type="ECO:0000259" key="10">
    <source>
        <dbReference type="Pfam" id="PF13231"/>
    </source>
</evidence>
<keyword evidence="6 9" id="KW-1133">Transmembrane helix</keyword>
<feature type="transmembrane region" description="Helical" evidence="9">
    <location>
        <begin position="235"/>
        <end position="256"/>
    </location>
</feature>
<keyword evidence="4" id="KW-0808">Transferase</keyword>
<evidence type="ECO:0000256" key="8">
    <source>
        <dbReference type="SAM" id="MobiDB-lite"/>
    </source>
</evidence>
<evidence type="ECO:0000256" key="4">
    <source>
        <dbReference type="ARBA" id="ARBA00022679"/>
    </source>
</evidence>
<comment type="subcellular location">
    <subcellularLocation>
        <location evidence="1">Cell membrane</location>
        <topology evidence="1">Multi-pass membrane protein</topology>
    </subcellularLocation>
</comment>
<dbReference type="Pfam" id="PF13231">
    <property type="entry name" value="PMT_2"/>
    <property type="match status" value="1"/>
</dbReference>
<feature type="transmembrane region" description="Helical" evidence="9">
    <location>
        <begin position="410"/>
        <end position="434"/>
    </location>
</feature>
<feature type="transmembrane region" description="Helical" evidence="9">
    <location>
        <begin position="349"/>
        <end position="368"/>
    </location>
</feature>
<name>A0A7C4LIS6_9PLAN</name>
<dbReference type="InterPro" id="IPR050297">
    <property type="entry name" value="LipidA_mod_glycosyltrf_83"/>
</dbReference>
<dbReference type="GO" id="GO:0016763">
    <property type="term" value="F:pentosyltransferase activity"/>
    <property type="evidence" value="ECO:0007669"/>
    <property type="project" value="TreeGrafter"/>
</dbReference>
<evidence type="ECO:0000256" key="6">
    <source>
        <dbReference type="ARBA" id="ARBA00022989"/>
    </source>
</evidence>
<feature type="transmembrane region" description="Helical" evidence="9">
    <location>
        <begin position="323"/>
        <end position="343"/>
    </location>
</feature>
<keyword evidence="7 9" id="KW-0472">Membrane</keyword>
<dbReference type="GO" id="GO:0009103">
    <property type="term" value="P:lipopolysaccharide biosynthetic process"/>
    <property type="evidence" value="ECO:0007669"/>
    <property type="project" value="UniProtKB-ARBA"/>
</dbReference>
<feature type="compositionally biased region" description="Basic and acidic residues" evidence="8">
    <location>
        <begin position="14"/>
        <end position="24"/>
    </location>
</feature>